<dbReference type="Gene3D" id="1.20.1250.20">
    <property type="entry name" value="MFS general substrate transporter like domains"/>
    <property type="match status" value="1"/>
</dbReference>
<protein>
    <submittedName>
        <fullName evidence="7">Uncharacterized protein</fullName>
    </submittedName>
</protein>
<comment type="subcellular location">
    <subcellularLocation>
        <location evidence="1">Membrane</location>
        <topology evidence="1">Multi-pass membrane protein</topology>
    </subcellularLocation>
</comment>
<dbReference type="PANTHER" id="PTHR23504:SF6">
    <property type="entry name" value="MULTIDRUG TRANSPORTER, PUTATIVE (AFU_ORTHOLOGUE AFUA_4G08740)-RELATED"/>
    <property type="match status" value="1"/>
</dbReference>
<evidence type="ECO:0000256" key="5">
    <source>
        <dbReference type="ARBA" id="ARBA00023136"/>
    </source>
</evidence>
<gene>
    <name evidence="7" type="ORF">PRK78_004991</name>
</gene>
<dbReference type="SUPFAM" id="SSF103473">
    <property type="entry name" value="MFS general substrate transporter"/>
    <property type="match status" value="1"/>
</dbReference>
<dbReference type="InterPro" id="IPR036259">
    <property type="entry name" value="MFS_trans_sf"/>
</dbReference>
<keyword evidence="2" id="KW-0813">Transport</keyword>
<feature type="transmembrane region" description="Helical" evidence="6">
    <location>
        <begin position="202"/>
        <end position="222"/>
    </location>
</feature>
<dbReference type="GO" id="GO:0016020">
    <property type="term" value="C:membrane"/>
    <property type="evidence" value="ECO:0007669"/>
    <property type="project" value="UniProtKB-SubCell"/>
</dbReference>
<evidence type="ECO:0000313" key="7">
    <source>
        <dbReference type="EMBL" id="WEW59517.1"/>
    </source>
</evidence>
<evidence type="ECO:0000256" key="3">
    <source>
        <dbReference type="ARBA" id="ARBA00022692"/>
    </source>
</evidence>
<dbReference type="PANTHER" id="PTHR23504">
    <property type="entry name" value="MAJOR FACILITATOR SUPERFAMILY DOMAIN-CONTAINING PROTEIN 10"/>
    <property type="match status" value="1"/>
</dbReference>
<dbReference type="Proteomes" id="UP001219355">
    <property type="component" value="Chromosome 3"/>
</dbReference>
<evidence type="ECO:0000256" key="1">
    <source>
        <dbReference type="ARBA" id="ARBA00004141"/>
    </source>
</evidence>
<reference evidence="7" key="1">
    <citation type="submission" date="2023-03" db="EMBL/GenBank/DDBJ databases">
        <title>Emydomyces testavorans Genome Sequence.</title>
        <authorList>
            <person name="Hoyer L."/>
        </authorList>
    </citation>
    <scope>NUCLEOTIDE SEQUENCE</scope>
    <source>
        <strain evidence="7">16-2883</strain>
    </source>
</reference>
<proteinExistence type="predicted"/>
<evidence type="ECO:0000256" key="2">
    <source>
        <dbReference type="ARBA" id="ARBA00022448"/>
    </source>
</evidence>
<sequence length="377" mass="41173">MSASSLAPILGGILAEPAKSYPQVFGPGSLIGGKDGVWWMKQWPYALPNLISALFMIIPIIAVFIGLDETHELVKHRADWGCQLWREISSRSSSHKYQPLNGALEGGGADPIELQLSKASKSALTSSTANRSNNVRRDRPRFRHVWTRNVILTLITQFFLRALHTSAFNALCFLFLPSPLAPCGRKNLFHFGGGLGIPSSRVGLATAIIGIIGLLFQIFIYPRWQFRLGTLSSFRIFLPFAALAYFLAPFPVLLPDRAYLVWPALSAVILLQVVSRTFSLPATVILVNNSVADSSVLATVHGVAQSISSGARTLGPLVTGWGLGPGLKNNIVSAIWWALAVEAMLNWAVTWSIFEGNVEEGKWNKARRSRADEESPG</sequence>
<keyword evidence="4 6" id="KW-1133">Transmembrane helix</keyword>
<keyword evidence="5 6" id="KW-0472">Membrane</keyword>
<dbReference type="EMBL" id="CP120629">
    <property type="protein sequence ID" value="WEW59517.1"/>
    <property type="molecule type" value="Genomic_DNA"/>
</dbReference>
<accession>A0AAF0IK38</accession>
<feature type="transmembrane region" description="Helical" evidence="6">
    <location>
        <begin position="150"/>
        <end position="176"/>
    </location>
</feature>
<evidence type="ECO:0000256" key="6">
    <source>
        <dbReference type="SAM" id="Phobius"/>
    </source>
</evidence>
<name>A0AAF0IK38_9EURO</name>
<evidence type="ECO:0000256" key="4">
    <source>
        <dbReference type="ARBA" id="ARBA00022989"/>
    </source>
</evidence>
<evidence type="ECO:0000313" key="8">
    <source>
        <dbReference type="Proteomes" id="UP001219355"/>
    </source>
</evidence>
<feature type="transmembrane region" description="Helical" evidence="6">
    <location>
        <begin position="234"/>
        <end position="254"/>
    </location>
</feature>
<feature type="transmembrane region" description="Helical" evidence="6">
    <location>
        <begin position="46"/>
        <end position="67"/>
    </location>
</feature>
<keyword evidence="8" id="KW-1185">Reference proteome</keyword>
<organism evidence="7 8">
    <name type="scientific">Emydomyces testavorans</name>
    <dbReference type="NCBI Taxonomy" id="2070801"/>
    <lineage>
        <taxon>Eukaryota</taxon>
        <taxon>Fungi</taxon>
        <taxon>Dikarya</taxon>
        <taxon>Ascomycota</taxon>
        <taxon>Pezizomycotina</taxon>
        <taxon>Eurotiomycetes</taxon>
        <taxon>Eurotiomycetidae</taxon>
        <taxon>Onygenales</taxon>
        <taxon>Nannizziopsiaceae</taxon>
        <taxon>Emydomyces</taxon>
    </lineage>
</organism>
<feature type="transmembrane region" description="Helical" evidence="6">
    <location>
        <begin position="260"/>
        <end position="278"/>
    </location>
</feature>
<dbReference type="AlphaFoldDB" id="A0AAF0IK38"/>
<keyword evidence="3 6" id="KW-0812">Transmembrane</keyword>